<evidence type="ECO:0000313" key="2">
    <source>
        <dbReference type="EMBL" id="KAK7251566.1"/>
    </source>
</evidence>
<proteinExistence type="predicted"/>
<dbReference type="EMBL" id="JAYWIO010000007">
    <property type="protein sequence ID" value="KAK7251566.1"/>
    <property type="molecule type" value="Genomic_DNA"/>
</dbReference>
<dbReference type="Pfam" id="PF13966">
    <property type="entry name" value="zf-RVT"/>
    <property type="match status" value="1"/>
</dbReference>
<evidence type="ECO:0000259" key="1">
    <source>
        <dbReference type="Pfam" id="PF13966"/>
    </source>
</evidence>
<sequence length="159" mass="17880">MPPQYGTSDSVAWNCTNDGKFSVCSAYNVLTGNLVDDDLQVFKLVWSWTGPERVRVMLWKVAADILPTNLFRKGRHVAQNALCPLCGLEDESTLHALRDCGEAQQLWICLVTSGLDPLFNSLDLERWLIWNLCNPMGSFDKRVWKVLFGCAIDTLAAKE</sequence>
<accession>A0AAN9EF95</accession>
<keyword evidence="3" id="KW-1185">Reference proteome</keyword>
<name>A0AAN9EF95_CROPI</name>
<comment type="caution">
    <text evidence="2">The sequence shown here is derived from an EMBL/GenBank/DDBJ whole genome shotgun (WGS) entry which is preliminary data.</text>
</comment>
<dbReference type="Proteomes" id="UP001372338">
    <property type="component" value="Unassembled WGS sequence"/>
</dbReference>
<organism evidence="2 3">
    <name type="scientific">Crotalaria pallida</name>
    <name type="common">Smooth rattlebox</name>
    <name type="synonym">Crotalaria striata</name>
    <dbReference type="NCBI Taxonomy" id="3830"/>
    <lineage>
        <taxon>Eukaryota</taxon>
        <taxon>Viridiplantae</taxon>
        <taxon>Streptophyta</taxon>
        <taxon>Embryophyta</taxon>
        <taxon>Tracheophyta</taxon>
        <taxon>Spermatophyta</taxon>
        <taxon>Magnoliopsida</taxon>
        <taxon>eudicotyledons</taxon>
        <taxon>Gunneridae</taxon>
        <taxon>Pentapetalae</taxon>
        <taxon>rosids</taxon>
        <taxon>fabids</taxon>
        <taxon>Fabales</taxon>
        <taxon>Fabaceae</taxon>
        <taxon>Papilionoideae</taxon>
        <taxon>50 kb inversion clade</taxon>
        <taxon>genistoids sensu lato</taxon>
        <taxon>core genistoids</taxon>
        <taxon>Crotalarieae</taxon>
        <taxon>Crotalaria</taxon>
    </lineage>
</organism>
<evidence type="ECO:0000313" key="3">
    <source>
        <dbReference type="Proteomes" id="UP001372338"/>
    </source>
</evidence>
<feature type="domain" description="Reverse transcriptase zinc-binding" evidence="1">
    <location>
        <begin position="21"/>
        <end position="107"/>
    </location>
</feature>
<dbReference type="InterPro" id="IPR026960">
    <property type="entry name" value="RVT-Znf"/>
</dbReference>
<reference evidence="2 3" key="1">
    <citation type="submission" date="2024-01" db="EMBL/GenBank/DDBJ databases">
        <title>The genomes of 5 underutilized Papilionoideae crops provide insights into root nodulation and disease resistanc.</title>
        <authorList>
            <person name="Yuan L."/>
        </authorList>
    </citation>
    <scope>NUCLEOTIDE SEQUENCE [LARGE SCALE GENOMIC DNA]</scope>
    <source>
        <strain evidence="2">ZHUSHIDOU_FW_LH</strain>
        <tissue evidence="2">Leaf</tissue>
    </source>
</reference>
<dbReference type="AlphaFoldDB" id="A0AAN9EF95"/>
<protein>
    <recommendedName>
        <fullName evidence="1">Reverse transcriptase zinc-binding domain-containing protein</fullName>
    </recommendedName>
</protein>
<gene>
    <name evidence="2" type="ORF">RIF29_34871</name>
</gene>